<comment type="caution">
    <text evidence="2">The sequence shown here is derived from an EMBL/GenBank/DDBJ whole genome shotgun (WGS) entry which is preliminary data.</text>
</comment>
<reference evidence="2 3" key="1">
    <citation type="journal article" date="2018" name="Genome Biol. Evol.">
        <title>Multiple Roots of Fruiting Body Formation in Amoebozoa.</title>
        <authorList>
            <person name="Hillmann F."/>
            <person name="Forbes G."/>
            <person name="Novohradska S."/>
            <person name="Ferling I."/>
            <person name="Riege K."/>
            <person name="Groth M."/>
            <person name="Westermann M."/>
            <person name="Marz M."/>
            <person name="Spaller T."/>
            <person name="Winckler T."/>
            <person name="Schaap P."/>
            <person name="Glockner G."/>
        </authorList>
    </citation>
    <scope>NUCLEOTIDE SEQUENCE [LARGE SCALE GENOMIC DNA]</scope>
    <source>
        <strain evidence="2 3">Jena</strain>
    </source>
</reference>
<evidence type="ECO:0000313" key="2">
    <source>
        <dbReference type="EMBL" id="PRP80945.1"/>
    </source>
</evidence>
<dbReference type="SUPFAM" id="SSF48208">
    <property type="entry name" value="Six-hairpin glycosidases"/>
    <property type="match status" value="1"/>
</dbReference>
<name>A0A2P6NAG2_9EUKA</name>
<accession>A0A2P6NAG2</accession>
<dbReference type="Pfam" id="PF03190">
    <property type="entry name" value="Thioredox_DsbH"/>
    <property type="match status" value="1"/>
</dbReference>
<dbReference type="SUPFAM" id="SSF52833">
    <property type="entry name" value="Thioredoxin-like"/>
    <property type="match status" value="1"/>
</dbReference>
<dbReference type="PIRSF" id="PIRSF006402">
    <property type="entry name" value="UCP006402_thioredoxin"/>
    <property type="match status" value="1"/>
</dbReference>
<dbReference type="GO" id="GO:0005975">
    <property type="term" value="P:carbohydrate metabolic process"/>
    <property type="evidence" value="ECO:0007669"/>
    <property type="project" value="InterPro"/>
</dbReference>
<dbReference type="Gene3D" id="1.50.10.10">
    <property type="match status" value="2"/>
</dbReference>
<dbReference type="FunCoup" id="A0A2P6NAG2">
    <property type="interactions" value="20"/>
</dbReference>
<dbReference type="OrthoDB" id="1923667at2759"/>
<dbReference type="PANTHER" id="PTHR42899">
    <property type="entry name" value="SPERMATOGENESIS-ASSOCIATED PROTEIN 20"/>
    <property type="match status" value="1"/>
</dbReference>
<dbReference type="CDD" id="cd02955">
    <property type="entry name" value="SSP411"/>
    <property type="match status" value="1"/>
</dbReference>
<dbReference type="STRING" id="1890364.A0A2P6NAG2"/>
<organism evidence="2 3">
    <name type="scientific">Planoprotostelium fungivorum</name>
    <dbReference type="NCBI Taxonomy" id="1890364"/>
    <lineage>
        <taxon>Eukaryota</taxon>
        <taxon>Amoebozoa</taxon>
        <taxon>Evosea</taxon>
        <taxon>Variosea</taxon>
        <taxon>Cavosteliida</taxon>
        <taxon>Cavosteliaceae</taxon>
        <taxon>Planoprotostelium</taxon>
    </lineage>
</organism>
<dbReference type="Proteomes" id="UP000241769">
    <property type="component" value="Unassembled WGS sequence"/>
</dbReference>
<dbReference type="InterPro" id="IPR008928">
    <property type="entry name" value="6-hairpin_glycosidase_sf"/>
</dbReference>
<sequence>MHKYLQPLRKSFTSSRHNTNLRSYNIMPENRLAQSRSPYLLQHKNNPVDWYPWGDEAIQKAKREDKMIFLSVGYSTCHWCHVMAHESFESPAIAKVMNDHFVNVKVDREERPDIDKIYMTYIQATSGGGGWPMSVWLTPDLKPIVGGTYFPPQDAHHRPGFPKICEKIAKQWKEHREEIMAHGDQALSERAEPSEQEVVAAESTDYCYAQLYKTYDLVLGGFGRAPKFPRPSLFNFLFSLSAKTLHDQRAEKAVEMSLNTLKKMARGGIYDHLGGGFHRYSVTADWHVPHFEKMLYDQAQLLVSYSEAYLITKDPSLLHIIRECVEYVSRVMTSPDGGFYSAEDADSFLEEGKSDHAEGAFYVWSQNEIREILGGESEVYEYHYGIRENGNTNEESDPHGEMKGKNVLMQRYSVEETASHFGVTNQQCEEILQRARSRLFERRENRPKPHLDDKIITAWNGISLKFHGDLTIPGLMVSGLCAAYRALHDEAILESARRSCEFVRTKLYDSDNGRLLRNFRDSASDVQGFSDDYSFMIQGLLDLYELSGEGKWLQWSIDLQRTHDRLFHDDVSGGYWNVREGDRVKEEHDGAEPSDNSVAAGNLLRMSILTDDLNWREKALGIFRYFSETLGERAFAVPQMVKALNFSVMPVKQIVVAGKRDSNIMREIHARYDPFRVIIYNDEKVEGLSSKVKELKADGDKPTVYVCRDFVCHRPAFTVDQVTEALGE</sequence>
<feature type="domain" description="Spermatogenesis-associated protein 20-like TRX" evidence="1">
    <location>
        <begin position="29"/>
        <end position="186"/>
    </location>
</feature>
<dbReference type="PANTHER" id="PTHR42899:SF1">
    <property type="entry name" value="SPERMATOGENESIS-ASSOCIATED PROTEIN 20"/>
    <property type="match status" value="1"/>
</dbReference>
<dbReference type="InterPro" id="IPR012341">
    <property type="entry name" value="6hp_glycosidase-like_sf"/>
</dbReference>
<dbReference type="InterPro" id="IPR024705">
    <property type="entry name" value="Ssp411"/>
</dbReference>
<dbReference type="InParanoid" id="A0A2P6NAG2"/>
<proteinExistence type="predicted"/>
<dbReference type="InterPro" id="IPR004879">
    <property type="entry name" value="Ssp411-like_TRX"/>
</dbReference>
<evidence type="ECO:0000259" key="1">
    <source>
        <dbReference type="Pfam" id="PF03190"/>
    </source>
</evidence>
<gene>
    <name evidence="2" type="ORF">PROFUN_11274</name>
</gene>
<dbReference type="EMBL" id="MDYQ01000134">
    <property type="protein sequence ID" value="PRP80945.1"/>
    <property type="molecule type" value="Genomic_DNA"/>
</dbReference>
<dbReference type="InterPro" id="IPR036249">
    <property type="entry name" value="Thioredoxin-like_sf"/>
</dbReference>
<keyword evidence="3" id="KW-1185">Reference proteome</keyword>
<dbReference type="Gene3D" id="3.40.30.10">
    <property type="entry name" value="Glutaredoxin"/>
    <property type="match status" value="1"/>
</dbReference>
<dbReference type="AlphaFoldDB" id="A0A2P6NAG2"/>
<evidence type="ECO:0000313" key="3">
    <source>
        <dbReference type="Proteomes" id="UP000241769"/>
    </source>
</evidence>
<protein>
    <recommendedName>
        <fullName evidence="1">Spermatogenesis-associated protein 20-like TRX domain-containing protein</fullName>
    </recommendedName>
</protein>